<sequence>MRQWIVSLILLSLIGLIGCSKPIDFNGQNQSWRVDCSLDRSANEKAFVIKYIGKESKSVENVSYSFVNSKNFKFSGKSETHSSNLKISGKSTLDTPYVEEDRFTLSIKWNDKEEEISLVKK</sequence>
<comment type="caution">
    <text evidence="1">The sequence shown here is derived from an EMBL/GenBank/DDBJ whole genome shotgun (WGS) entry which is preliminary data.</text>
</comment>
<organism evidence="1">
    <name type="scientific">Paenibacillus sp. SYP-B3998</name>
    <dbReference type="NCBI Taxonomy" id="2678564"/>
    <lineage>
        <taxon>Bacteria</taxon>
        <taxon>Bacillati</taxon>
        <taxon>Bacillota</taxon>
        <taxon>Bacilli</taxon>
        <taxon>Bacillales</taxon>
        <taxon>Paenibacillaceae</taxon>
        <taxon>Paenibacillus</taxon>
    </lineage>
</organism>
<evidence type="ECO:0000313" key="1">
    <source>
        <dbReference type="EMBL" id="NEW08344.1"/>
    </source>
</evidence>
<gene>
    <name evidence="1" type="ORF">GK047_20305</name>
</gene>
<dbReference type="RefSeq" id="WP_163950997.1">
    <property type="nucleotide sequence ID" value="NZ_JAAIKC010000009.1"/>
</dbReference>
<protein>
    <recommendedName>
        <fullName evidence="2">Lipoprotein</fullName>
    </recommendedName>
</protein>
<dbReference type="PROSITE" id="PS51257">
    <property type="entry name" value="PROKAR_LIPOPROTEIN"/>
    <property type="match status" value="1"/>
</dbReference>
<evidence type="ECO:0008006" key="2">
    <source>
        <dbReference type="Google" id="ProtNLM"/>
    </source>
</evidence>
<name>A0A6G4A331_9BACL</name>
<proteinExistence type="predicted"/>
<dbReference type="AlphaFoldDB" id="A0A6G4A331"/>
<accession>A0A6G4A331</accession>
<dbReference type="EMBL" id="JAAIKC010000009">
    <property type="protein sequence ID" value="NEW08344.1"/>
    <property type="molecule type" value="Genomic_DNA"/>
</dbReference>
<reference evidence="1" key="1">
    <citation type="submission" date="2020-02" db="EMBL/GenBank/DDBJ databases">
        <authorList>
            <person name="Shen X.-R."/>
            <person name="Zhang Y.-X."/>
        </authorList>
    </citation>
    <scope>NUCLEOTIDE SEQUENCE</scope>
    <source>
        <strain evidence="1">SYP-B3998</strain>
    </source>
</reference>